<dbReference type="EMBL" id="CM037152">
    <property type="protein sequence ID" value="KAH7833619.1"/>
    <property type="molecule type" value="Genomic_DNA"/>
</dbReference>
<reference evidence="1 2" key="1">
    <citation type="journal article" date="2021" name="Hortic Res">
        <title>High-quality reference genome and annotation aids understanding of berry development for evergreen blueberry (Vaccinium darrowii).</title>
        <authorList>
            <person name="Yu J."/>
            <person name="Hulse-Kemp A.M."/>
            <person name="Babiker E."/>
            <person name="Staton M."/>
        </authorList>
    </citation>
    <scope>NUCLEOTIDE SEQUENCE [LARGE SCALE GENOMIC DNA]</scope>
    <source>
        <strain evidence="2">cv. NJ 8807/NJ 8810</strain>
        <tissue evidence="1">Young leaf</tissue>
    </source>
</reference>
<protein>
    <submittedName>
        <fullName evidence="1">Uncharacterized protein</fullName>
    </submittedName>
</protein>
<keyword evidence="2" id="KW-1185">Reference proteome</keyword>
<organism evidence="1 2">
    <name type="scientific">Vaccinium darrowii</name>
    <dbReference type="NCBI Taxonomy" id="229202"/>
    <lineage>
        <taxon>Eukaryota</taxon>
        <taxon>Viridiplantae</taxon>
        <taxon>Streptophyta</taxon>
        <taxon>Embryophyta</taxon>
        <taxon>Tracheophyta</taxon>
        <taxon>Spermatophyta</taxon>
        <taxon>Magnoliopsida</taxon>
        <taxon>eudicotyledons</taxon>
        <taxon>Gunneridae</taxon>
        <taxon>Pentapetalae</taxon>
        <taxon>asterids</taxon>
        <taxon>Ericales</taxon>
        <taxon>Ericaceae</taxon>
        <taxon>Vaccinioideae</taxon>
        <taxon>Vaccinieae</taxon>
        <taxon>Vaccinium</taxon>
    </lineage>
</organism>
<comment type="caution">
    <text evidence="1">The sequence shown here is derived from an EMBL/GenBank/DDBJ whole genome shotgun (WGS) entry which is preliminary data.</text>
</comment>
<evidence type="ECO:0000313" key="1">
    <source>
        <dbReference type="EMBL" id="KAH7833619.1"/>
    </source>
</evidence>
<accession>A0ACB7WYR8</accession>
<sequence>MPCLCRASADPARLTPLPLWSRSSSWPKPSWPGTYRNSGSFDDHGYHNNGHRNHFFGANTFSSPQIRCQICDGMNNNTCTCNQQYNHIAPPSAYFASYNAPSQTSDQFSETSVTHPVTPDSANFFNHEDYRGNDHLHVGNGNELTISNTGSTTLHSSSSSFKLFNICMFLQSPSPYFLLMINSPKTPVFFCILCITFSYQRSGHQQNFASRGD</sequence>
<evidence type="ECO:0000313" key="2">
    <source>
        <dbReference type="Proteomes" id="UP000828048"/>
    </source>
</evidence>
<dbReference type="Proteomes" id="UP000828048">
    <property type="component" value="Chromosome 2"/>
</dbReference>
<proteinExistence type="predicted"/>
<name>A0ACB7WYR8_9ERIC</name>
<gene>
    <name evidence="1" type="ORF">Vadar_008122</name>
</gene>